<organism evidence="2 3">
    <name type="scientific">Streptomyces neyagawaensis</name>
    <dbReference type="NCBI Taxonomy" id="42238"/>
    <lineage>
        <taxon>Bacteria</taxon>
        <taxon>Bacillati</taxon>
        <taxon>Actinomycetota</taxon>
        <taxon>Actinomycetes</taxon>
        <taxon>Kitasatosporales</taxon>
        <taxon>Streptomycetaceae</taxon>
        <taxon>Streptomyces</taxon>
    </lineage>
</organism>
<reference evidence="2 3" key="1">
    <citation type="submission" date="2024-06" db="EMBL/GenBank/DDBJ databases">
        <title>The Natural Products Discovery Center: Release of the First 8490 Sequenced Strains for Exploring Actinobacteria Biosynthetic Diversity.</title>
        <authorList>
            <person name="Kalkreuter E."/>
            <person name="Kautsar S.A."/>
            <person name="Yang D."/>
            <person name="Bader C.D."/>
            <person name="Teijaro C.N."/>
            <person name="Fluegel L."/>
            <person name="Davis C.M."/>
            <person name="Simpson J.R."/>
            <person name="Lauterbach L."/>
            <person name="Steele A.D."/>
            <person name="Gui C."/>
            <person name="Meng S."/>
            <person name="Li G."/>
            <person name="Viehrig K."/>
            <person name="Ye F."/>
            <person name="Su P."/>
            <person name="Kiefer A.F."/>
            <person name="Nichols A."/>
            <person name="Cepeda A.J."/>
            <person name="Yan W."/>
            <person name="Fan B."/>
            <person name="Jiang Y."/>
            <person name="Adhikari A."/>
            <person name="Zheng C.-J."/>
            <person name="Schuster L."/>
            <person name="Cowan T.M."/>
            <person name="Smanski M.J."/>
            <person name="Chevrette M.G."/>
            <person name="De Carvalho L.P.S."/>
            <person name="Shen B."/>
        </authorList>
    </citation>
    <scope>NUCLEOTIDE SEQUENCE [LARGE SCALE GENOMIC DNA]</scope>
    <source>
        <strain evidence="2 3">NPDC046851</strain>
    </source>
</reference>
<keyword evidence="3" id="KW-1185">Reference proteome</keyword>
<evidence type="ECO:0000313" key="3">
    <source>
        <dbReference type="Proteomes" id="UP001551189"/>
    </source>
</evidence>
<evidence type="ECO:0000259" key="1">
    <source>
        <dbReference type="Pfam" id="PF04149"/>
    </source>
</evidence>
<sequence length="66" mass="6779">MPHVWQKSTYSGDASNCVHIAAHPATGTVLLHESDTPGTVLTTSPAPLGQLISALKEGWGAGRQAG</sequence>
<accession>A0ABV3B167</accession>
<feature type="domain" description="DUF397" evidence="1">
    <location>
        <begin position="4"/>
        <end position="56"/>
    </location>
</feature>
<protein>
    <submittedName>
        <fullName evidence="2">DUF397 domain-containing protein</fullName>
    </submittedName>
</protein>
<dbReference type="EMBL" id="JBEYXT010000084">
    <property type="protein sequence ID" value="MEU6803170.1"/>
    <property type="molecule type" value="Genomic_DNA"/>
</dbReference>
<evidence type="ECO:0000313" key="2">
    <source>
        <dbReference type="EMBL" id="MEU6803170.1"/>
    </source>
</evidence>
<proteinExistence type="predicted"/>
<dbReference type="InterPro" id="IPR007278">
    <property type="entry name" value="DUF397"/>
</dbReference>
<comment type="caution">
    <text evidence="2">The sequence shown here is derived from an EMBL/GenBank/DDBJ whole genome shotgun (WGS) entry which is preliminary data.</text>
</comment>
<dbReference type="Pfam" id="PF04149">
    <property type="entry name" value="DUF397"/>
    <property type="match status" value="1"/>
</dbReference>
<gene>
    <name evidence="2" type="ORF">ABZ931_19475</name>
</gene>
<dbReference type="RefSeq" id="WP_359696989.1">
    <property type="nucleotide sequence ID" value="NZ_JBEYXT010000084.1"/>
</dbReference>
<name>A0ABV3B167_9ACTN</name>
<dbReference type="Proteomes" id="UP001551189">
    <property type="component" value="Unassembled WGS sequence"/>
</dbReference>